<keyword evidence="3" id="KW-1185">Reference proteome</keyword>
<name>A0AAN9AY56_9CAEN</name>
<proteinExistence type="predicted"/>
<evidence type="ECO:0000256" key="1">
    <source>
        <dbReference type="SAM" id="MobiDB-lite"/>
    </source>
</evidence>
<reference evidence="2 3" key="1">
    <citation type="submission" date="2024-02" db="EMBL/GenBank/DDBJ databases">
        <title>Chromosome-scale genome assembly of the rough periwinkle Littorina saxatilis.</title>
        <authorList>
            <person name="De Jode A."/>
            <person name="Faria R."/>
            <person name="Formenti G."/>
            <person name="Sims Y."/>
            <person name="Smith T.P."/>
            <person name="Tracey A."/>
            <person name="Wood J.M.D."/>
            <person name="Zagrodzka Z.B."/>
            <person name="Johannesson K."/>
            <person name="Butlin R.K."/>
            <person name="Leder E.H."/>
        </authorList>
    </citation>
    <scope>NUCLEOTIDE SEQUENCE [LARGE SCALE GENOMIC DNA]</scope>
    <source>
        <strain evidence="2">Snail1</strain>
        <tissue evidence="2">Muscle</tissue>
    </source>
</reference>
<organism evidence="2 3">
    <name type="scientific">Littorina saxatilis</name>
    <dbReference type="NCBI Taxonomy" id="31220"/>
    <lineage>
        <taxon>Eukaryota</taxon>
        <taxon>Metazoa</taxon>
        <taxon>Spiralia</taxon>
        <taxon>Lophotrochozoa</taxon>
        <taxon>Mollusca</taxon>
        <taxon>Gastropoda</taxon>
        <taxon>Caenogastropoda</taxon>
        <taxon>Littorinimorpha</taxon>
        <taxon>Littorinoidea</taxon>
        <taxon>Littorinidae</taxon>
        <taxon>Littorina</taxon>
    </lineage>
</organism>
<evidence type="ECO:0000313" key="2">
    <source>
        <dbReference type="EMBL" id="KAK7095302.1"/>
    </source>
</evidence>
<feature type="region of interest" description="Disordered" evidence="1">
    <location>
        <begin position="1"/>
        <end position="89"/>
    </location>
</feature>
<feature type="compositionally biased region" description="Polar residues" evidence="1">
    <location>
        <begin position="1"/>
        <end position="16"/>
    </location>
</feature>
<accession>A0AAN9AY56</accession>
<dbReference type="EMBL" id="JBAMIC010000018">
    <property type="protein sequence ID" value="KAK7095302.1"/>
    <property type="molecule type" value="Genomic_DNA"/>
</dbReference>
<evidence type="ECO:0000313" key="3">
    <source>
        <dbReference type="Proteomes" id="UP001374579"/>
    </source>
</evidence>
<dbReference type="AlphaFoldDB" id="A0AAN9AY56"/>
<feature type="compositionally biased region" description="Polar residues" evidence="1">
    <location>
        <begin position="43"/>
        <end position="58"/>
    </location>
</feature>
<protein>
    <submittedName>
        <fullName evidence="2">Uncharacterized protein</fullName>
    </submittedName>
</protein>
<dbReference type="Proteomes" id="UP001374579">
    <property type="component" value="Unassembled WGS sequence"/>
</dbReference>
<sequence>MASSAPRRQTTGSEPTENPRLITRADSSDLNPRNVTMKKKFTEQSFSDQESQAGTTSGDRQRQAYVPAGDTGESVAGEVKEVKRDFDVM</sequence>
<feature type="compositionally biased region" description="Basic and acidic residues" evidence="1">
    <location>
        <begin position="78"/>
        <end position="89"/>
    </location>
</feature>
<comment type="caution">
    <text evidence="2">The sequence shown here is derived from an EMBL/GenBank/DDBJ whole genome shotgun (WGS) entry which is preliminary data.</text>
</comment>
<gene>
    <name evidence="2" type="ORF">V1264_006730</name>
</gene>